<reference evidence="2 3" key="1">
    <citation type="submission" date="2018-12" db="EMBL/GenBank/DDBJ databases">
        <title>Dyella dinghuensis sp. nov. DHOA06 and Dyella choica sp. nov. 4M-K27, isolated from forest soil.</title>
        <authorList>
            <person name="Qiu L.-H."/>
            <person name="Gao Z.-H."/>
        </authorList>
    </citation>
    <scope>NUCLEOTIDE SEQUENCE [LARGE SCALE GENOMIC DNA]</scope>
    <source>
        <strain evidence="2 3">DHOA06</strain>
    </source>
</reference>
<dbReference type="Proteomes" id="UP000267077">
    <property type="component" value="Unassembled WGS sequence"/>
</dbReference>
<sequence>MPKLPLIACVLMTSSLLVIVPKSTQATPAMTSNYCKAPEFRQFDFWLGDWDTFRIKDEKPASTSVARNRVTSILGGCALREVYTRTDGYSGESFTIYDASRNVWHQSWVSNQGELVVVEGAREGNNIVLSGRITDTQGVQLQRVTWEPVKDGVRETCLGSRDNGKTWTVLFDILFRPHAAS</sequence>
<evidence type="ECO:0000256" key="1">
    <source>
        <dbReference type="SAM" id="SignalP"/>
    </source>
</evidence>
<proteinExistence type="predicted"/>
<evidence type="ECO:0000313" key="3">
    <source>
        <dbReference type="Proteomes" id="UP000267077"/>
    </source>
</evidence>
<dbReference type="OrthoDB" id="8902597at2"/>
<comment type="caution">
    <text evidence="2">The sequence shown here is derived from an EMBL/GenBank/DDBJ whole genome shotgun (WGS) entry which is preliminary data.</text>
</comment>
<feature type="signal peptide" evidence="1">
    <location>
        <begin position="1"/>
        <end position="26"/>
    </location>
</feature>
<protein>
    <recommendedName>
        <fullName evidence="4">DUF1579 domain-containing protein</fullName>
    </recommendedName>
</protein>
<accession>A0A432LSY5</accession>
<dbReference type="EMBL" id="RYZR01000005">
    <property type="protein sequence ID" value="RUL64071.1"/>
    <property type="molecule type" value="Genomic_DNA"/>
</dbReference>
<feature type="chain" id="PRO_5019068436" description="DUF1579 domain-containing protein" evidence="1">
    <location>
        <begin position="27"/>
        <end position="181"/>
    </location>
</feature>
<name>A0A432LSY5_9GAMM</name>
<evidence type="ECO:0000313" key="2">
    <source>
        <dbReference type="EMBL" id="RUL64071.1"/>
    </source>
</evidence>
<dbReference type="RefSeq" id="WP_126673350.1">
    <property type="nucleotide sequence ID" value="NZ_RYZR01000005.1"/>
</dbReference>
<gene>
    <name evidence="2" type="ORF">EKH79_08405</name>
</gene>
<keyword evidence="3" id="KW-1185">Reference proteome</keyword>
<dbReference type="AlphaFoldDB" id="A0A432LSY5"/>
<organism evidence="2 3">
    <name type="scientific">Dyella dinghuensis</name>
    <dbReference type="NCBI Taxonomy" id="1920169"/>
    <lineage>
        <taxon>Bacteria</taxon>
        <taxon>Pseudomonadati</taxon>
        <taxon>Pseudomonadota</taxon>
        <taxon>Gammaproteobacteria</taxon>
        <taxon>Lysobacterales</taxon>
        <taxon>Rhodanobacteraceae</taxon>
        <taxon>Dyella</taxon>
    </lineage>
</organism>
<keyword evidence="1" id="KW-0732">Signal</keyword>
<evidence type="ECO:0008006" key="4">
    <source>
        <dbReference type="Google" id="ProtNLM"/>
    </source>
</evidence>